<evidence type="ECO:0000313" key="2">
    <source>
        <dbReference type="EMBL" id="GAF83294.1"/>
    </source>
</evidence>
<gene>
    <name evidence="2" type="ORF">S01H1_14344</name>
</gene>
<name>X0SQD8_9ZZZZ</name>
<reference evidence="2" key="1">
    <citation type="journal article" date="2014" name="Front. Microbiol.">
        <title>High frequency of phylogenetically diverse reductive dehalogenase-homologous genes in deep subseafloor sedimentary metagenomes.</title>
        <authorList>
            <person name="Kawai M."/>
            <person name="Futagami T."/>
            <person name="Toyoda A."/>
            <person name="Takaki Y."/>
            <person name="Nishi S."/>
            <person name="Hori S."/>
            <person name="Arai W."/>
            <person name="Tsubouchi T."/>
            <person name="Morono Y."/>
            <person name="Uchiyama I."/>
            <person name="Ito T."/>
            <person name="Fujiyama A."/>
            <person name="Inagaki F."/>
            <person name="Takami H."/>
        </authorList>
    </citation>
    <scope>NUCLEOTIDE SEQUENCE</scope>
    <source>
        <strain evidence="2">Expedition CK06-06</strain>
    </source>
</reference>
<accession>X0SQD8</accession>
<sequence length="394" mass="43920">RDSELLSGELVYVSDFEKANEKIVQENKEINKKNRELLENKKMISSLVDVKTGEVMVEEGEVLTNKVIPKIETSDFTALIVEDQKKEQYTIVKGENSFIERITGNILVGGIEDNIQEENTKTGNLSDSKIKLNEIISKEIGVDITNSDIRIISCAKPDIYEKIEDRITAGDIINPEDSQVLVSANKQLTSSEVDKIIKAKVDKIKVWEETKEISVRDGLIKSIKDEIIGQPLGEDIKDPISGNVIADKDQRISKNLIKKILLYKLSDLPLEDGRYFSLEGRTLEFLYNNAVGKITALDILDTETGEVIINGGKKITRKHATEICSRHLDLIKVRANNKIACINIIVNVGFIRRKKIVAVGMPIIQGITQASLSTESFLSAASFQRTTHVLTNAS</sequence>
<organism evidence="2">
    <name type="scientific">marine sediment metagenome</name>
    <dbReference type="NCBI Taxonomy" id="412755"/>
    <lineage>
        <taxon>unclassified sequences</taxon>
        <taxon>metagenomes</taxon>
        <taxon>ecological metagenomes</taxon>
    </lineage>
</organism>
<proteinExistence type="predicted"/>
<feature type="coiled-coil region" evidence="1">
    <location>
        <begin position="13"/>
        <end position="40"/>
    </location>
</feature>
<dbReference type="SUPFAM" id="SSF64484">
    <property type="entry name" value="beta and beta-prime subunits of DNA dependent RNA-polymerase"/>
    <property type="match status" value="1"/>
</dbReference>
<dbReference type="AlphaFoldDB" id="X0SQD8"/>
<keyword evidence="1" id="KW-0175">Coiled coil</keyword>
<evidence type="ECO:0000256" key="1">
    <source>
        <dbReference type="SAM" id="Coils"/>
    </source>
</evidence>
<feature type="non-terminal residue" evidence="2">
    <location>
        <position position="1"/>
    </location>
</feature>
<feature type="non-terminal residue" evidence="2">
    <location>
        <position position="394"/>
    </location>
</feature>
<dbReference type="Gene3D" id="1.10.150.390">
    <property type="match status" value="1"/>
</dbReference>
<dbReference type="EMBL" id="BARS01007453">
    <property type="protein sequence ID" value="GAF83294.1"/>
    <property type="molecule type" value="Genomic_DNA"/>
</dbReference>
<comment type="caution">
    <text evidence="2">The sequence shown here is derived from an EMBL/GenBank/DDBJ whole genome shotgun (WGS) entry which is preliminary data.</text>
</comment>
<protein>
    <submittedName>
        <fullName evidence="2">Uncharacterized protein</fullName>
    </submittedName>
</protein>